<dbReference type="InterPro" id="IPR013083">
    <property type="entry name" value="Znf_RING/FYVE/PHD"/>
</dbReference>
<dbReference type="Proteomes" id="UP001213623">
    <property type="component" value="Chromosome 3"/>
</dbReference>
<evidence type="ECO:0000256" key="2">
    <source>
        <dbReference type="ARBA" id="ARBA00008126"/>
    </source>
</evidence>
<dbReference type="InterPro" id="IPR016818">
    <property type="entry name" value="NOSIP"/>
</dbReference>
<keyword evidence="3" id="KW-0539">Nucleus</keyword>
<dbReference type="AlphaFoldDB" id="A0AAF0EML1"/>
<evidence type="ECO:0000259" key="4">
    <source>
        <dbReference type="Pfam" id="PF15906"/>
    </source>
</evidence>
<evidence type="ECO:0000256" key="3">
    <source>
        <dbReference type="ARBA" id="ARBA00023242"/>
    </source>
</evidence>
<evidence type="ECO:0000313" key="5">
    <source>
        <dbReference type="EMBL" id="WFD27138.1"/>
    </source>
</evidence>
<sequence>MTRHSKQNTALGHFTYAEYQMLKDRWGSRRLRLSKENMRAFHACYLCLQTAQRPVTCHEGHLYCKECILSDLLQQKTKLADYAQKREDALRKKADEALAAQQQAEAERVAEFARGNAIISQKRKPEEDLSETRKRVAAGETRATPAFWLPSQTPEHENQGDSSITLVDNRASSTMCTATSAPHKLLLKHLVDVHFHERERDGTSQLYCPCCKKEYSAISQTHGAYFLLT</sequence>
<comment type="subcellular location">
    <subcellularLocation>
        <location evidence="1">Nucleus</location>
    </subcellularLocation>
</comment>
<dbReference type="SUPFAM" id="SSF57850">
    <property type="entry name" value="RING/U-box"/>
    <property type="match status" value="1"/>
</dbReference>
<evidence type="ECO:0000313" key="6">
    <source>
        <dbReference type="Proteomes" id="UP001213623"/>
    </source>
</evidence>
<name>A0AAF0EML1_9BASI</name>
<protein>
    <recommendedName>
        <fullName evidence="4">Nitric oxide synthase-interacting protein zinc-finger domain-containing protein</fullName>
    </recommendedName>
</protein>
<dbReference type="EMBL" id="CP119894">
    <property type="protein sequence ID" value="WFD27138.1"/>
    <property type="molecule type" value="Genomic_DNA"/>
</dbReference>
<dbReference type="GO" id="GO:0061630">
    <property type="term" value="F:ubiquitin protein ligase activity"/>
    <property type="evidence" value="ECO:0007669"/>
    <property type="project" value="InterPro"/>
</dbReference>
<accession>A0AAF0EML1</accession>
<dbReference type="PANTHER" id="PTHR13063">
    <property type="entry name" value="ENOS INTERACTING PROTEIN"/>
    <property type="match status" value="1"/>
</dbReference>
<gene>
    <name evidence="5" type="ORF">MNAN1_002134</name>
</gene>
<evidence type="ECO:0000256" key="1">
    <source>
        <dbReference type="ARBA" id="ARBA00004123"/>
    </source>
</evidence>
<dbReference type="InterPro" id="IPR031790">
    <property type="entry name" value="Znf-NOSIP"/>
</dbReference>
<feature type="domain" description="Nitric oxide synthase-interacting protein zinc-finger" evidence="4">
    <location>
        <begin position="4"/>
        <end position="76"/>
    </location>
</feature>
<comment type="similarity">
    <text evidence="2">Belongs to the NOSIP family.</text>
</comment>
<dbReference type="GO" id="GO:0005634">
    <property type="term" value="C:nucleus"/>
    <property type="evidence" value="ECO:0007669"/>
    <property type="project" value="UniProtKB-SubCell"/>
</dbReference>
<dbReference type="PANTHER" id="PTHR13063:SF10">
    <property type="entry name" value="NITRIC OXIDE SYNTHASE-INTERACTING PROTEIN"/>
    <property type="match status" value="1"/>
</dbReference>
<keyword evidence="6" id="KW-1185">Reference proteome</keyword>
<organism evidence="5 6">
    <name type="scientific">Malassezia nana</name>
    <dbReference type="NCBI Taxonomy" id="180528"/>
    <lineage>
        <taxon>Eukaryota</taxon>
        <taxon>Fungi</taxon>
        <taxon>Dikarya</taxon>
        <taxon>Basidiomycota</taxon>
        <taxon>Ustilaginomycotina</taxon>
        <taxon>Malasseziomycetes</taxon>
        <taxon>Malasseziales</taxon>
        <taxon>Malasseziaceae</taxon>
        <taxon>Malassezia</taxon>
    </lineage>
</organism>
<proteinExistence type="inferred from homology"/>
<dbReference type="Pfam" id="PF15906">
    <property type="entry name" value="zf-NOSIP"/>
    <property type="match status" value="1"/>
</dbReference>
<reference evidence="5" key="1">
    <citation type="submission" date="2023-03" db="EMBL/GenBank/DDBJ databases">
        <title>Mating type loci evolution in Malassezia.</title>
        <authorList>
            <person name="Coelho M.A."/>
        </authorList>
    </citation>
    <scope>NUCLEOTIDE SEQUENCE</scope>
    <source>
        <strain evidence="5">CBS 9557</strain>
    </source>
</reference>
<dbReference type="Gene3D" id="3.30.40.10">
    <property type="entry name" value="Zinc/RING finger domain, C3HC4 (zinc finger)"/>
    <property type="match status" value="1"/>
</dbReference>